<dbReference type="InterPro" id="IPR007750">
    <property type="entry name" value="DUF674"/>
</dbReference>
<sequence>MASTKLSLKLLIDKSTDKSTESKIFISLTISRSSVAANGLLLPLIPPPSSASSKKHFKCASSNDGPFSRSFPTEPTGFGLRRSSNCKNFVTEYSGTPCPNCKCLMTTEMTNVLGTQELVPVVVDSSKGLVKGVVTYTIMENLSVSPMSSISSITLLSEFNVRNICHLEERTANLRFDEGI</sequence>
<organism evidence="1 2">
    <name type="scientific">Canna indica</name>
    <name type="common">Indian-shot</name>
    <dbReference type="NCBI Taxonomy" id="4628"/>
    <lineage>
        <taxon>Eukaryota</taxon>
        <taxon>Viridiplantae</taxon>
        <taxon>Streptophyta</taxon>
        <taxon>Embryophyta</taxon>
        <taxon>Tracheophyta</taxon>
        <taxon>Spermatophyta</taxon>
        <taxon>Magnoliopsida</taxon>
        <taxon>Liliopsida</taxon>
        <taxon>Zingiberales</taxon>
        <taxon>Cannaceae</taxon>
        <taxon>Canna</taxon>
    </lineage>
</organism>
<protein>
    <submittedName>
        <fullName evidence="1">Uncharacterized protein</fullName>
    </submittedName>
</protein>
<evidence type="ECO:0000313" key="2">
    <source>
        <dbReference type="Proteomes" id="UP001327560"/>
    </source>
</evidence>
<dbReference type="AlphaFoldDB" id="A0AAQ3KHE1"/>
<dbReference type="Proteomes" id="UP001327560">
    <property type="component" value="Chromosome 5"/>
</dbReference>
<evidence type="ECO:0000313" key="1">
    <source>
        <dbReference type="EMBL" id="WOL06908.1"/>
    </source>
</evidence>
<keyword evidence="2" id="KW-1185">Reference proteome</keyword>
<accession>A0AAQ3KHE1</accession>
<proteinExistence type="predicted"/>
<name>A0AAQ3KHE1_9LILI</name>
<dbReference type="PANTHER" id="PTHR33103:SF19">
    <property type="entry name" value="OS09G0544700 PROTEIN"/>
    <property type="match status" value="1"/>
</dbReference>
<dbReference type="PANTHER" id="PTHR33103">
    <property type="entry name" value="OS01G0153900 PROTEIN"/>
    <property type="match status" value="1"/>
</dbReference>
<reference evidence="1 2" key="1">
    <citation type="submission" date="2023-10" db="EMBL/GenBank/DDBJ databases">
        <title>Chromosome-scale genome assembly provides insights into flower coloration mechanisms of Canna indica.</title>
        <authorList>
            <person name="Li C."/>
        </authorList>
    </citation>
    <scope>NUCLEOTIDE SEQUENCE [LARGE SCALE GENOMIC DNA]</scope>
    <source>
        <tissue evidence="1">Flower</tissue>
    </source>
</reference>
<gene>
    <name evidence="1" type="ORF">Cni_G15643</name>
</gene>
<dbReference type="EMBL" id="CP136894">
    <property type="protein sequence ID" value="WOL06908.1"/>
    <property type="molecule type" value="Genomic_DNA"/>
</dbReference>